<reference evidence="3" key="1">
    <citation type="submission" date="2017-03" db="EMBL/GenBank/DDBJ databases">
        <title>Phytopthora megakarya and P. palmivora, two closely related causual agents of cacao black pod achieved similar genome size and gene model numbers by different mechanisms.</title>
        <authorList>
            <person name="Ali S."/>
            <person name="Shao J."/>
            <person name="Larry D.J."/>
            <person name="Kronmiller B."/>
            <person name="Shen D."/>
            <person name="Strem M.D."/>
            <person name="Melnick R.L."/>
            <person name="Guiltinan M.J."/>
            <person name="Tyler B.M."/>
            <person name="Meinhardt L.W."/>
            <person name="Bailey B.A."/>
        </authorList>
    </citation>
    <scope>NUCLEOTIDE SEQUENCE [LARGE SCALE GENOMIC DNA]</scope>
    <source>
        <strain evidence="3">zdho120</strain>
    </source>
</reference>
<name>A0A225VNB3_9STRA</name>
<comment type="caution">
    <text evidence="2">The sequence shown here is derived from an EMBL/GenBank/DDBJ whole genome shotgun (WGS) entry which is preliminary data.</text>
</comment>
<dbReference type="OrthoDB" id="3937900at2759"/>
<dbReference type="Proteomes" id="UP000198211">
    <property type="component" value="Unassembled WGS sequence"/>
</dbReference>
<feature type="compositionally biased region" description="Basic residues" evidence="1">
    <location>
        <begin position="49"/>
        <end position="59"/>
    </location>
</feature>
<proteinExistence type="predicted"/>
<organism evidence="2 3">
    <name type="scientific">Phytophthora megakarya</name>
    <dbReference type="NCBI Taxonomy" id="4795"/>
    <lineage>
        <taxon>Eukaryota</taxon>
        <taxon>Sar</taxon>
        <taxon>Stramenopiles</taxon>
        <taxon>Oomycota</taxon>
        <taxon>Peronosporomycetes</taxon>
        <taxon>Peronosporales</taxon>
        <taxon>Peronosporaceae</taxon>
        <taxon>Phytophthora</taxon>
    </lineage>
</organism>
<feature type="region of interest" description="Disordered" evidence="1">
    <location>
        <begin position="46"/>
        <end position="72"/>
    </location>
</feature>
<evidence type="ECO:0000313" key="2">
    <source>
        <dbReference type="EMBL" id="OWZ07031.1"/>
    </source>
</evidence>
<accession>A0A225VNB3</accession>
<protein>
    <submittedName>
        <fullName evidence="2">Uncharacterized protein</fullName>
    </submittedName>
</protein>
<sequence>MTYSPERYQANKEAIKAAQKRYYQKTRETRLAKQKAYDQEHKEQIAARHKEKRYGRKSRALVDASTQTAVSV</sequence>
<evidence type="ECO:0000313" key="3">
    <source>
        <dbReference type="Proteomes" id="UP000198211"/>
    </source>
</evidence>
<dbReference type="AlphaFoldDB" id="A0A225VNB3"/>
<evidence type="ECO:0000256" key="1">
    <source>
        <dbReference type="SAM" id="MobiDB-lite"/>
    </source>
</evidence>
<keyword evidence="3" id="KW-1185">Reference proteome</keyword>
<dbReference type="EMBL" id="NBNE01003707">
    <property type="protein sequence ID" value="OWZ07031.1"/>
    <property type="molecule type" value="Genomic_DNA"/>
</dbReference>
<gene>
    <name evidence="2" type="ORF">PHMEG_00020631</name>
</gene>